<dbReference type="AlphaFoldDB" id="A0AA88J8R5"/>
<dbReference type="EMBL" id="BTGU01000208">
    <property type="protein sequence ID" value="GMN65047.1"/>
    <property type="molecule type" value="Genomic_DNA"/>
</dbReference>
<reference evidence="2" key="1">
    <citation type="submission" date="2023-07" db="EMBL/GenBank/DDBJ databases">
        <title>draft genome sequence of fig (Ficus carica).</title>
        <authorList>
            <person name="Takahashi T."/>
            <person name="Nishimura K."/>
        </authorList>
    </citation>
    <scope>NUCLEOTIDE SEQUENCE</scope>
</reference>
<feature type="compositionally biased region" description="Acidic residues" evidence="1">
    <location>
        <begin position="237"/>
        <end position="279"/>
    </location>
</feature>
<dbReference type="Proteomes" id="UP001187192">
    <property type="component" value="Unassembled WGS sequence"/>
</dbReference>
<proteinExistence type="predicted"/>
<accession>A0AA88J8R5</accession>
<feature type="region of interest" description="Disordered" evidence="1">
    <location>
        <begin position="237"/>
        <end position="288"/>
    </location>
</feature>
<gene>
    <name evidence="2" type="ORF">TIFTF001_034115</name>
</gene>
<organism evidence="2 3">
    <name type="scientific">Ficus carica</name>
    <name type="common">Common fig</name>
    <dbReference type="NCBI Taxonomy" id="3494"/>
    <lineage>
        <taxon>Eukaryota</taxon>
        <taxon>Viridiplantae</taxon>
        <taxon>Streptophyta</taxon>
        <taxon>Embryophyta</taxon>
        <taxon>Tracheophyta</taxon>
        <taxon>Spermatophyta</taxon>
        <taxon>Magnoliopsida</taxon>
        <taxon>eudicotyledons</taxon>
        <taxon>Gunneridae</taxon>
        <taxon>Pentapetalae</taxon>
        <taxon>rosids</taxon>
        <taxon>fabids</taxon>
        <taxon>Rosales</taxon>
        <taxon>Moraceae</taxon>
        <taxon>Ficeae</taxon>
        <taxon>Ficus</taxon>
    </lineage>
</organism>
<comment type="caution">
    <text evidence="2">The sequence shown here is derived from an EMBL/GenBank/DDBJ whole genome shotgun (WGS) entry which is preliminary data.</text>
</comment>
<keyword evidence="3" id="KW-1185">Reference proteome</keyword>
<name>A0AA88J8R5_FICCA</name>
<evidence type="ECO:0000256" key="1">
    <source>
        <dbReference type="SAM" id="MobiDB-lite"/>
    </source>
</evidence>
<protein>
    <submittedName>
        <fullName evidence="2">Uncharacterized protein</fullName>
    </submittedName>
</protein>
<evidence type="ECO:0000313" key="2">
    <source>
        <dbReference type="EMBL" id="GMN65047.1"/>
    </source>
</evidence>
<sequence length="288" mass="32998">MPYRGSSSVSLASRCLVVDARLWWMTLGERAMPGRSWADFCALIIASYGPLPDEDDYMPYRDTEIYRDMYLRRYLSYVVDWHTYPHESMSHYCRRFQDAMLPYVPQKLGSPELQALHLLLEGLPPEIRRFVPAPMARMTVGNMIDDIMKAEIITHMMQADAFVDDYQVPVDDAGIEEPLFEAGPLFSEDPIPAVPLQEIPPQEAEADVGADDLDPVNFMAAPEDQPEDPLVIIIDSDDDEEDVEEEFEEEWEEQEQGVEVDMEDAEDDPDEILFGDENWDVFSDVTTE</sequence>
<evidence type="ECO:0000313" key="3">
    <source>
        <dbReference type="Proteomes" id="UP001187192"/>
    </source>
</evidence>